<protein>
    <recommendedName>
        <fullName evidence="3">2'-5' RNA ligase family protein</fullName>
    </recommendedName>
</protein>
<sequence>MESFFSPKRTWAQGPYLHFVAKLDDPAYVEYTRAHHGLLAEYGHQVGTVPAEWLHWTVLGIHHSLTRDQVERAVERVRYKLAMDSTRADVQMGPVWPGPSAVTVAMYPETALARVSNQVREAVCSVDGITLRPAMDRPWPHSTLSYFRTGDVHDADFNRRLRSIRPDRADINVSSVHAVYMHQDLDLGYYRWDHLAVLPLGSSSVLTVRARLDELVTQAEREGNPLWAAAWRQTRTVLAPVFGDEKFTPPWSTMDVGSDYVEAAGALAVSLYLLARERSVAPADISEQDLDELADSAPGAGRLRTYERIRTRLVALGHALDDADDPVTVRWRALDYVHEEPAYGDLDDSSLRAGHAGENGLRHVLAPFYRERIRF</sequence>
<dbReference type="SUPFAM" id="SSF55144">
    <property type="entry name" value="LigT-like"/>
    <property type="match status" value="1"/>
</dbReference>
<organism evidence="1 2">
    <name type="scientific">Streptomyces finlayi</name>
    <dbReference type="NCBI Taxonomy" id="67296"/>
    <lineage>
        <taxon>Bacteria</taxon>
        <taxon>Bacillati</taxon>
        <taxon>Actinomycetota</taxon>
        <taxon>Actinomycetes</taxon>
        <taxon>Kitasatosporales</taxon>
        <taxon>Streptomycetaceae</taxon>
        <taxon>Streptomyces</taxon>
    </lineage>
</organism>
<name>A0A7G7BGM7_9ACTN</name>
<dbReference type="EMBL" id="CP045702">
    <property type="protein sequence ID" value="QNE74492.1"/>
    <property type="molecule type" value="Genomic_DNA"/>
</dbReference>
<evidence type="ECO:0008006" key="3">
    <source>
        <dbReference type="Google" id="ProtNLM"/>
    </source>
</evidence>
<proteinExistence type="predicted"/>
<dbReference type="Proteomes" id="UP000515307">
    <property type="component" value="Chromosome"/>
</dbReference>
<dbReference type="KEGG" id="sfiy:F0344_07600"/>
<evidence type="ECO:0000313" key="1">
    <source>
        <dbReference type="EMBL" id="QNE74492.1"/>
    </source>
</evidence>
<dbReference type="RefSeq" id="WP_185298049.1">
    <property type="nucleotide sequence ID" value="NZ_CP045702.1"/>
</dbReference>
<dbReference type="InterPro" id="IPR009097">
    <property type="entry name" value="Cyclic_Pdiesterase"/>
</dbReference>
<keyword evidence="2" id="KW-1185">Reference proteome</keyword>
<gene>
    <name evidence="1" type="ORF">F0344_07600</name>
</gene>
<evidence type="ECO:0000313" key="2">
    <source>
        <dbReference type="Proteomes" id="UP000515307"/>
    </source>
</evidence>
<dbReference type="AlphaFoldDB" id="A0A7G7BGM7"/>
<dbReference type="Gene3D" id="3.90.1140.10">
    <property type="entry name" value="Cyclic phosphodiesterase"/>
    <property type="match status" value="1"/>
</dbReference>
<reference evidence="2" key="1">
    <citation type="submission" date="2019-10" db="EMBL/GenBank/DDBJ databases">
        <title>Antimicrobial potential of Antarctic Bacteria.</title>
        <authorList>
            <person name="Benaud N."/>
            <person name="Edwards R.J."/>
            <person name="Ferrari B.C."/>
        </authorList>
    </citation>
    <scope>NUCLEOTIDE SEQUENCE [LARGE SCALE GENOMIC DNA]</scope>
    <source>
        <strain evidence="2">NBSH44</strain>
    </source>
</reference>
<accession>A0A7G7BGM7</accession>